<dbReference type="InterPro" id="IPR000529">
    <property type="entry name" value="Ribosomal_bS6"/>
</dbReference>
<feature type="compositionally biased region" description="Acidic residues" evidence="4">
    <location>
        <begin position="233"/>
        <end position="264"/>
    </location>
</feature>
<dbReference type="SUPFAM" id="SSF54995">
    <property type="entry name" value="Ribosomal protein S6"/>
    <property type="match status" value="1"/>
</dbReference>
<dbReference type="CDD" id="cd00473">
    <property type="entry name" value="bS6"/>
    <property type="match status" value="1"/>
</dbReference>
<sequence>MESILHSSSSLVSLGPRIDGRDSFINSPRVCFIPSLGRRGSKSLPLVAAAKKKKSKKDDNHSFSARPDEATGPFPESILLKEKKVDEEGDLLPEFADDEEKELYEFLDLQLQSDLNEERMRHYEVVYLIHEKHAEEVKSVNEKVQEFLKEKKGKVWRFSDWGMRRLAYKIQKAENAHYILMNFEMEAKHLNEFKGMLDGDERVIRHLVMKRDEAITEDCPPPPEFHSVRASMDEDDDFDDDDEEEEFEEEEEGDDVEYEVDEDGNVVMVVYEDEEGEGEEDGDDEQEQGQGHGQSNKDLRENRTTVNV</sequence>
<evidence type="ECO:0000256" key="1">
    <source>
        <dbReference type="ARBA" id="ARBA00009512"/>
    </source>
</evidence>
<dbReference type="GO" id="GO:0005737">
    <property type="term" value="C:cytoplasm"/>
    <property type="evidence" value="ECO:0007669"/>
    <property type="project" value="UniProtKB-ARBA"/>
</dbReference>
<dbReference type="PANTHER" id="PTHR21011">
    <property type="entry name" value="MITOCHONDRIAL 28S RIBOSOMAL PROTEIN S6"/>
    <property type="match status" value="1"/>
</dbReference>
<keyword evidence="6" id="KW-1185">Reference proteome</keyword>
<dbReference type="PaxDb" id="3708-A0A078HB58"/>
<comment type="similarity">
    <text evidence="1">Belongs to the bacterial ribosomal protein bS6 family.</text>
</comment>
<feature type="region of interest" description="Disordered" evidence="4">
    <location>
        <begin position="214"/>
        <end position="308"/>
    </location>
</feature>
<dbReference type="STRING" id="3708.A0A078HB58"/>
<feature type="compositionally biased region" description="Acidic residues" evidence="4">
    <location>
        <begin position="271"/>
        <end position="287"/>
    </location>
</feature>
<evidence type="ECO:0000256" key="3">
    <source>
        <dbReference type="ARBA" id="ARBA00022884"/>
    </source>
</evidence>
<keyword evidence="3" id="KW-0694">RNA-binding</keyword>
<dbReference type="AlphaFoldDB" id="A0A078HB58"/>
<dbReference type="KEGG" id="bna:106437134"/>
<keyword evidence="2" id="KW-0699">rRNA-binding</keyword>
<evidence type="ECO:0000256" key="4">
    <source>
        <dbReference type="SAM" id="MobiDB-lite"/>
    </source>
</evidence>
<gene>
    <name evidence="5" type="primary">BnaA01g27320D</name>
    <name evidence="5" type="ORF">GSBRNA2T00057600001</name>
</gene>
<dbReference type="EMBL" id="LK032344">
    <property type="protein sequence ID" value="CDY35002.1"/>
    <property type="molecule type" value="Genomic_DNA"/>
</dbReference>
<dbReference type="InterPro" id="IPR014717">
    <property type="entry name" value="Transl_elong_EF1B/ribsomal_bS6"/>
</dbReference>
<dbReference type="GO" id="GO:0070181">
    <property type="term" value="F:small ribosomal subunit rRNA binding"/>
    <property type="evidence" value="ECO:0000318"/>
    <property type="project" value="GO_Central"/>
</dbReference>
<evidence type="ECO:0000313" key="6">
    <source>
        <dbReference type="Proteomes" id="UP000028999"/>
    </source>
</evidence>
<reference evidence="5 6" key="1">
    <citation type="journal article" date="2014" name="Science">
        <title>Plant genetics. Early allopolyploid evolution in the post-Neolithic Brassica napus oilseed genome.</title>
        <authorList>
            <person name="Chalhoub B."/>
            <person name="Denoeud F."/>
            <person name="Liu S."/>
            <person name="Parkin I.A."/>
            <person name="Tang H."/>
            <person name="Wang X."/>
            <person name="Chiquet J."/>
            <person name="Belcram H."/>
            <person name="Tong C."/>
            <person name="Samans B."/>
            <person name="Correa M."/>
            <person name="Da Silva C."/>
            <person name="Just J."/>
            <person name="Falentin C."/>
            <person name="Koh C.S."/>
            <person name="Le Clainche I."/>
            <person name="Bernard M."/>
            <person name="Bento P."/>
            <person name="Noel B."/>
            <person name="Labadie K."/>
            <person name="Alberti A."/>
            <person name="Charles M."/>
            <person name="Arnaud D."/>
            <person name="Guo H."/>
            <person name="Daviaud C."/>
            <person name="Alamery S."/>
            <person name="Jabbari K."/>
            <person name="Zhao M."/>
            <person name="Edger P.P."/>
            <person name="Chelaifa H."/>
            <person name="Tack D."/>
            <person name="Lassalle G."/>
            <person name="Mestiri I."/>
            <person name="Schnel N."/>
            <person name="Le Paslier M.C."/>
            <person name="Fan G."/>
            <person name="Renault V."/>
            <person name="Bayer P.E."/>
            <person name="Golicz A.A."/>
            <person name="Manoli S."/>
            <person name="Lee T.H."/>
            <person name="Thi V.H."/>
            <person name="Chalabi S."/>
            <person name="Hu Q."/>
            <person name="Fan C."/>
            <person name="Tollenaere R."/>
            <person name="Lu Y."/>
            <person name="Battail C."/>
            <person name="Shen J."/>
            <person name="Sidebottom C.H."/>
            <person name="Wang X."/>
            <person name="Canaguier A."/>
            <person name="Chauveau A."/>
            <person name="Berard A."/>
            <person name="Deniot G."/>
            <person name="Guan M."/>
            <person name="Liu Z."/>
            <person name="Sun F."/>
            <person name="Lim Y.P."/>
            <person name="Lyons E."/>
            <person name="Town C.D."/>
            <person name="Bancroft I."/>
            <person name="Wang X."/>
            <person name="Meng J."/>
            <person name="Ma J."/>
            <person name="Pires J.C."/>
            <person name="King G.J."/>
            <person name="Brunel D."/>
            <person name="Delourme R."/>
            <person name="Renard M."/>
            <person name="Aury J.M."/>
            <person name="Adams K.L."/>
            <person name="Batley J."/>
            <person name="Snowdon R.J."/>
            <person name="Tost J."/>
            <person name="Edwards D."/>
            <person name="Zhou Y."/>
            <person name="Hua W."/>
            <person name="Sharpe A.G."/>
            <person name="Paterson A.H."/>
            <person name="Guan C."/>
            <person name="Wincker P."/>
        </authorList>
    </citation>
    <scope>NUCLEOTIDE SEQUENCE [LARGE SCALE GENOMIC DNA]</scope>
    <source>
        <strain evidence="6">cv. Darmor-bzh</strain>
    </source>
</reference>
<dbReference type="FunFam" id="3.30.70.60:FF:000002">
    <property type="entry name" value="30S ribosomal protein S6"/>
    <property type="match status" value="1"/>
</dbReference>
<dbReference type="Proteomes" id="UP000028999">
    <property type="component" value="Unassembled WGS sequence"/>
</dbReference>
<dbReference type="GO" id="GO:0003735">
    <property type="term" value="F:structural constituent of ribosome"/>
    <property type="evidence" value="ECO:0000318"/>
    <property type="project" value="GO_Central"/>
</dbReference>
<dbReference type="PANTHER" id="PTHR21011:SF1">
    <property type="entry name" value="SMALL RIBOSOMAL SUBUNIT PROTEIN BS6M"/>
    <property type="match status" value="1"/>
</dbReference>
<dbReference type="SMR" id="A0A078HB58"/>
<evidence type="ECO:0000313" key="5">
    <source>
        <dbReference type="EMBL" id="CDY35002.1"/>
    </source>
</evidence>
<organism evidence="5 6">
    <name type="scientific">Brassica napus</name>
    <name type="common">Rape</name>
    <dbReference type="NCBI Taxonomy" id="3708"/>
    <lineage>
        <taxon>Eukaryota</taxon>
        <taxon>Viridiplantae</taxon>
        <taxon>Streptophyta</taxon>
        <taxon>Embryophyta</taxon>
        <taxon>Tracheophyta</taxon>
        <taxon>Spermatophyta</taxon>
        <taxon>Magnoliopsida</taxon>
        <taxon>eudicotyledons</taxon>
        <taxon>Gunneridae</taxon>
        <taxon>Pentapetalae</taxon>
        <taxon>rosids</taxon>
        <taxon>malvids</taxon>
        <taxon>Brassicales</taxon>
        <taxon>Brassicaceae</taxon>
        <taxon>Brassiceae</taxon>
        <taxon>Brassica</taxon>
    </lineage>
</organism>
<dbReference type="InterPro" id="IPR035980">
    <property type="entry name" value="Ribosomal_bS6_sf"/>
</dbReference>
<feature type="region of interest" description="Disordered" evidence="4">
    <location>
        <begin position="50"/>
        <end position="76"/>
    </location>
</feature>
<feature type="compositionally biased region" description="Basic and acidic residues" evidence="4">
    <location>
        <begin position="56"/>
        <end position="69"/>
    </location>
</feature>
<dbReference type="OrthoDB" id="669828at2759"/>
<dbReference type="OMA" id="NIQMESD"/>
<dbReference type="HAMAP" id="MF_00360">
    <property type="entry name" value="Ribosomal_bS6"/>
    <property type="match status" value="1"/>
</dbReference>
<protein>
    <submittedName>
        <fullName evidence="5">BnaA01g27320D protein</fullName>
    </submittedName>
</protein>
<dbReference type="Gene3D" id="3.30.70.60">
    <property type="match status" value="1"/>
</dbReference>
<dbReference type="Pfam" id="PF01250">
    <property type="entry name" value="Ribosomal_S6"/>
    <property type="match status" value="1"/>
</dbReference>
<dbReference type="InterPro" id="IPR020814">
    <property type="entry name" value="Ribosomal_S6_plastid/chlpt"/>
</dbReference>
<evidence type="ECO:0000256" key="2">
    <source>
        <dbReference type="ARBA" id="ARBA00022730"/>
    </source>
</evidence>
<dbReference type="Gramene" id="CDY35002">
    <property type="protein sequence ID" value="CDY35002"/>
    <property type="gene ID" value="GSBRNA2T00057600001"/>
</dbReference>
<dbReference type="NCBIfam" id="TIGR00166">
    <property type="entry name" value="S6"/>
    <property type="match status" value="1"/>
</dbReference>
<feature type="compositionally biased region" description="Basic and acidic residues" evidence="4">
    <location>
        <begin position="295"/>
        <end position="308"/>
    </location>
</feature>
<name>A0A078HB58_BRANA</name>
<dbReference type="GO" id="GO:0015935">
    <property type="term" value="C:small ribosomal subunit"/>
    <property type="evidence" value="ECO:0000318"/>
    <property type="project" value="GO_Central"/>
</dbReference>
<dbReference type="GO" id="GO:0006412">
    <property type="term" value="P:translation"/>
    <property type="evidence" value="ECO:0007669"/>
    <property type="project" value="InterPro"/>
</dbReference>
<proteinExistence type="inferred from homology"/>
<accession>A0A078HB58</accession>